<comment type="caution">
    <text evidence="1">The sequence shown here is derived from an EMBL/GenBank/DDBJ whole genome shotgun (WGS) entry which is preliminary data.</text>
</comment>
<dbReference type="RefSeq" id="WP_061805469.1">
    <property type="nucleotide sequence ID" value="NZ_FOXX01000006.1"/>
</dbReference>
<gene>
    <name evidence="1" type="ORF">SAMN02745910_02799</name>
</gene>
<reference evidence="1 2" key="1">
    <citation type="submission" date="2016-10" db="EMBL/GenBank/DDBJ databases">
        <authorList>
            <person name="Varghese N."/>
            <person name="Submissions S."/>
        </authorList>
    </citation>
    <scope>NUCLEOTIDE SEQUENCE [LARGE SCALE GENOMIC DNA]</scope>
    <source>
        <strain evidence="1 2">DSM 13796</strain>
    </source>
</reference>
<dbReference type="EMBL" id="FOXX01000006">
    <property type="protein sequence ID" value="SFQ68653.1"/>
    <property type="molecule type" value="Genomic_DNA"/>
</dbReference>
<dbReference type="PROSITE" id="PS51257">
    <property type="entry name" value="PROKAR_LIPOPROTEIN"/>
    <property type="match status" value="1"/>
</dbReference>
<keyword evidence="2" id="KW-1185">Reference proteome</keyword>
<protein>
    <recommendedName>
        <fullName evidence="3">Lipoprotein</fullName>
    </recommendedName>
</protein>
<organism evidence="1 2">
    <name type="scientific">Priestia endophytica DSM 13796</name>
    <dbReference type="NCBI Taxonomy" id="1121089"/>
    <lineage>
        <taxon>Bacteria</taxon>
        <taxon>Bacillati</taxon>
        <taxon>Bacillota</taxon>
        <taxon>Bacilli</taxon>
        <taxon>Bacillales</taxon>
        <taxon>Bacillaceae</taxon>
        <taxon>Priestia</taxon>
    </lineage>
</organism>
<sequence>MKSVLLLLVLLLTVLLGGCGLNLQPPSSLMKSPKVEKNEQALKEQIKKDSLYRTRPFLLTPKHSEEKRSIYIEDFDGDGEKNEAVFFYKNEKKPFEIKMVFYQKKEQWEKVATKTIQNYGEITDLSPIQVKGQKAMLLAAGFGYDGISEKKMHIYRFSDSKIDDIFQTPYTRTIAADFDEDGSSEIITLSLQKGKEFTARLFKADDGVFVEKSSLKLDSSINGIEQMKAGYYTKGKKGVFIDVGVGAHSASTYVLGYEEGKLVMKLDAKNEDAIKSMIVYSEDVNENGIIEIGKTVVPKGWEKEPFASLPWFVYYYELKEDGSLKKVAEHYPNYEQGYELTFPKEWFGLITIARSTNEHKLTIERVKDGKNLFTLYRFTNKEWESQSKSYIEIENTLKHVYAMKAEEERKYGSLFHLLSENIRD</sequence>
<evidence type="ECO:0000313" key="2">
    <source>
        <dbReference type="Proteomes" id="UP000182762"/>
    </source>
</evidence>
<evidence type="ECO:0000313" key="1">
    <source>
        <dbReference type="EMBL" id="SFQ68653.1"/>
    </source>
</evidence>
<accession>A0A1I6AJ14</accession>
<evidence type="ECO:0008006" key="3">
    <source>
        <dbReference type="Google" id="ProtNLM"/>
    </source>
</evidence>
<proteinExistence type="predicted"/>
<name>A0A1I6AJ14_9BACI</name>
<dbReference type="Proteomes" id="UP000182762">
    <property type="component" value="Unassembled WGS sequence"/>
</dbReference>
<dbReference type="GeneID" id="93711430"/>